<dbReference type="PANTHER" id="PTHR47331:SF5">
    <property type="entry name" value="RIBONUCLEASE H"/>
    <property type="match status" value="1"/>
</dbReference>
<accession>A0ABD0MFW4</accession>
<name>A0ABD0MFW4_CIRMR</name>
<evidence type="ECO:0000313" key="3">
    <source>
        <dbReference type="Proteomes" id="UP001529510"/>
    </source>
</evidence>
<dbReference type="Pfam" id="PF17921">
    <property type="entry name" value="Integrase_H2C2"/>
    <property type="match status" value="1"/>
</dbReference>
<dbReference type="InterPro" id="IPR036397">
    <property type="entry name" value="RNaseH_sf"/>
</dbReference>
<dbReference type="InterPro" id="IPR041588">
    <property type="entry name" value="Integrase_H2C2"/>
</dbReference>
<protein>
    <recommendedName>
        <fullName evidence="1">Integrase zinc-binding domain-containing protein</fullName>
    </recommendedName>
</protein>
<evidence type="ECO:0000259" key="1">
    <source>
        <dbReference type="Pfam" id="PF17921"/>
    </source>
</evidence>
<comment type="caution">
    <text evidence="2">The sequence shown here is derived from an EMBL/GenBank/DDBJ whole genome shotgun (WGS) entry which is preliminary data.</text>
</comment>
<dbReference type="AlphaFoldDB" id="A0ABD0MFW4"/>
<feature type="non-terminal residue" evidence="2">
    <location>
        <position position="262"/>
    </location>
</feature>
<dbReference type="SUPFAM" id="SSF53098">
    <property type="entry name" value="Ribonuclease H-like"/>
    <property type="match status" value="1"/>
</dbReference>
<dbReference type="Gene3D" id="3.30.420.10">
    <property type="entry name" value="Ribonuclease H-like superfamily/Ribonuclease H"/>
    <property type="match status" value="1"/>
</dbReference>
<sequence length="262" mass="29833">LHHSSLPCSFKHPTIIPREHHITKLIIAHCHERVNHQGKGFTMNEIRANGYWIPKLSQTVASYIRQCVFCRKQRRPVEGQKMRDLPTERIEHSPPFTYCGMDVFGPFLTKQARKEYKRQIKCDQGTNFVGAKNELSAAQSKIDTDKLTTFLAETQCDFVLNTPHASHAGGVWERQIRTVRNVLNATLALAPGRLTDSSLRTFLYEAAAIVNSRPLTTDNLNDPNSLEPLTPNHLVTLKPSTPLPPSGQFVKEDLYARKRWRQ</sequence>
<dbReference type="Gene3D" id="1.10.340.70">
    <property type="match status" value="1"/>
</dbReference>
<organism evidence="2 3">
    <name type="scientific">Cirrhinus mrigala</name>
    <name type="common">Mrigala</name>
    <dbReference type="NCBI Taxonomy" id="683832"/>
    <lineage>
        <taxon>Eukaryota</taxon>
        <taxon>Metazoa</taxon>
        <taxon>Chordata</taxon>
        <taxon>Craniata</taxon>
        <taxon>Vertebrata</taxon>
        <taxon>Euteleostomi</taxon>
        <taxon>Actinopterygii</taxon>
        <taxon>Neopterygii</taxon>
        <taxon>Teleostei</taxon>
        <taxon>Ostariophysi</taxon>
        <taxon>Cypriniformes</taxon>
        <taxon>Cyprinidae</taxon>
        <taxon>Labeoninae</taxon>
        <taxon>Labeonini</taxon>
        <taxon>Cirrhinus</taxon>
    </lineage>
</organism>
<dbReference type="Proteomes" id="UP001529510">
    <property type="component" value="Unassembled WGS sequence"/>
</dbReference>
<dbReference type="InterPro" id="IPR012337">
    <property type="entry name" value="RNaseH-like_sf"/>
</dbReference>
<evidence type="ECO:0000313" key="2">
    <source>
        <dbReference type="EMBL" id="KAL0147546.1"/>
    </source>
</evidence>
<dbReference type="EMBL" id="JAMKFB020000739">
    <property type="protein sequence ID" value="KAL0147546.1"/>
    <property type="molecule type" value="Genomic_DNA"/>
</dbReference>
<proteinExistence type="predicted"/>
<feature type="domain" description="Integrase zinc-binding" evidence="1">
    <location>
        <begin position="21"/>
        <end position="74"/>
    </location>
</feature>
<feature type="non-terminal residue" evidence="2">
    <location>
        <position position="1"/>
    </location>
</feature>
<gene>
    <name evidence="2" type="ORF">M9458_057147</name>
</gene>
<keyword evidence="3" id="KW-1185">Reference proteome</keyword>
<reference evidence="2 3" key="1">
    <citation type="submission" date="2024-05" db="EMBL/GenBank/DDBJ databases">
        <title>Genome sequencing and assembly of Indian major carp, Cirrhinus mrigala (Hamilton, 1822).</title>
        <authorList>
            <person name="Mohindra V."/>
            <person name="Chowdhury L.M."/>
            <person name="Lal K."/>
            <person name="Jena J.K."/>
        </authorList>
    </citation>
    <scope>NUCLEOTIDE SEQUENCE [LARGE SCALE GENOMIC DNA]</scope>
    <source>
        <strain evidence="2">CM1030</strain>
        <tissue evidence="2">Blood</tissue>
    </source>
</reference>
<dbReference type="PANTHER" id="PTHR47331">
    <property type="entry name" value="PHD-TYPE DOMAIN-CONTAINING PROTEIN"/>
    <property type="match status" value="1"/>
</dbReference>